<evidence type="ECO:0000313" key="3">
    <source>
        <dbReference type="Proteomes" id="UP001523216"/>
    </source>
</evidence>
<dbReference type="InterPro" id="IPR041483">
    <property type="entry name" value="TetR_C_34"/>
</dbReference>
<protein>
    <recommendedName>
        <fullName evidence="1">Tetracyclin repressor-like C-terminal domain-containing protein</fullName>
    </recommendedName>
</protein>
<proteinExistence type="predicted"/>
<dbReference type="Gene3D" id="1.10.357.10">
    <property type="entry name" value="Tetracycline Repressor, domain 2"/>
    <property type="match status" value="1"/>
</dbReference>
<dbReference type="Pfam" id="PF17929">
    <property type="entry name" value="TetR_C_34"/>
    <property type="match status" value="1"/>
</dbReference>
<organism evidence="2 3">
    <name type="scientific">Paractinoplanes hotanensis</name>
    <dbReference type="NCBI Taxonomy" id="2906497"/>
    <lineage>
        <taxon>Bacteria</taxon>
        <taxon>Bacillati</taxon>
        <taxon>Actinomycetota</taxon>
        <taxon>Actinomycetes</taxon>
        <taxon>Micromonosporales</taxon>
        <taxon>Micromonosporaceae</taxon>
        <taxon>Paractinoplanes</taxon>
    </lineage>
</organism>
<reference evidence="2 3" key="1">
    <citation type="submission" date="2022-06" db="EMBL/GenBank/DDBJ databases">
        <title>Actinoplanes abujensis sp. nov., isolated from Nigerian arid soil.</title>
        <authorList>
            <person name="Ding P."/>
        </authorList>
    </citation>
    <scope>NUCLEOTIDE SEQUENCE [LARGE SCALE GENOMIC DNA]</scope>
    <source>
        <strain evidence="3">TRM88002</strain>
    </source>
</reference>
<gene>
    <name evidence="2" type="ORF">LXN57_38375</name>
</gene>
<sequence length="202" mass="21715">MSAGAGKSAAFLRARRPEQKQLKYFGTRAEIFLRLAEAEWLDWADAAVARLATVTGADEMAGVLARSLAERPLLCQLLTHASLTLERNVSPHALRRSKAAAVRSTDVVAEAIHRLLPDLDRQSCLELVGATALIAAGLWQAANPPPAVRARYAEQSSPASFGRPAALDMTAELSRFVRVFRAGLGSVPARPHPESGKDMRPG</sequence>
<evidence type="ECO:0000313" key="2">
    <source>
        <dbReference type="EMBL" id="MCM4083431.1"/>
    </source>
</evidence>
<dbReference type="Proteomes" id="UP001523216">
    <property type="component" value="Unassembled WGS sequence"/>
</dbReference>
<name>A0ABT0YBJ8_9ACTN</name>
<comment type="caution">
    <text evidence="2">The sequence shown here is derived from an EMBL/GenBank/DDBJ whole genome shotgun (WGS) entry which is preliminary data.</text>
</comment>
<feature type="domain" description="Tetracyclin repressor-like C-terminal" evidence="1">
    <location>
        <begin position="60"/>
        <end position="180"/>
    </location>
</feature>
<accession>A0ABT0YBJ8</accession>
<keyword evidence="3" id="KW-1185">Reference proteome</keyword>
<evidence type="ECO:0000259" key="1">
    <source>
        <dbReference type="Pfam" id="PF17929"/>
    </source>
</evidence>
<dbReference type="RefSeq" id="WP_251803131.1">
    <property type="nucleotide sequence ID" value="NZ_JAMQOL010000059.1"/>
</dbReference>
<dbReference type="EMBL" id="JAMQOL010000059">
    <property type="protein sequence ID" value="MCM4083431.1"/>
    <property type="molecule type" value="Genomic_DNA"/>
</dbReference>